<organism evidence="1 2">
    <name type="scientific">Austropuccinia psidii MF-1</name>
    <dbReference type="NCBI Taxonomy" id="1389203"/>
    <lineage>
        <taxon>Eukaryota</taxon>
        <taxon>Fungi</taxon>
        <taxon>Dikarya</taxon>
        <taxon>Basidiomycota</taxon>
        <taxon>Pucciniomycotina</taxon>
        <taxon>Pucciniomycetes</taxon>
        <taxon>Pucciniales</taxon>
        <taxon>Sphaerophragmiaceae</taxon>
        <taxon>Austropuccinia</taxon>
    </lineage>
</organism>
<proteinExistence type="predicted"/>
<dbReference type="AlphaFoldDB" id="A0A9Q3GLL2"/>
<gene>
    <name evidence="1" type="ORF">O181_010847</name>
</gene>
<protein>
    <submittedName>
        <fullName evidence="1">Uncharacterized protein</fullName>
    </submittedName>
</protein>
<dbReference type="EMBL" id="AVOT02002671">
    <property type="protein sequence ID" value="MBW0471132.1"/>
    <property type="molecule type" value="Genomic_DNA"/>
</dbReference>
<accession>A0A9Q3GLL2</accession>
<evidence type="ECO:0000313" key="1">
    <source>
        <dbReference type="EMBL" id="MBW0471132.1"/>
    </source>
</evidence>
<evidence type="ECO:0000313" key="2">
    <source>
        <dbReference type="Proteomes" id="UP000765509"/>
    </source>
</evidence>
<keyword evidence="2" id="KW-1185">Reference proteome</keyword>
<sequence>MNSNVKRRPNYRHVIFKPLISYTFLFQDLTPLQSLCLIHLNSLNGLLPCLGAQELTIKGGIVTTMGRTPPNLCSRKDKPPPIYGQLAILSTLNQLTSYGMEWTFGHIHFSWSLLSPNLNYFPQAISCIIGPFGQFPISQSPGQHLYFWAWGVIQSSMASVSSGPSPLIKGFMA</sequence>
<dbReference type="Proteomes" id="UP000765509">
    <property type="component" value="Unassembled WGS sequence"/>
</dbReference>
<name>A0A9Q3GLL2_9BASI</name>
<comment type="caution">
    <text evidence="1">The sequence shown here is derived from an EMBL/GenBank/DDBJ whole genome shotgun (WGS) entry which is preliminary data.</text>
</comment>
<reference evidence="1" key="1">
    <citation type="submission" date="2021-03" db="EMBL/GenBank/DDBJ databases">
        <title>Draft genome sequence of rust myrtle Austropuccinia psidii MF-1, a brazilian biotype.</title>
        <authorList>
            <person name="Quecine M.C."/>
            <person name="Pachon D.M.R."/>
            <person name="Bonatelli M.L."/>
            <person name="Correr F.H."/>
            <person name="Franceschini L.M."/>
            <person name="Leite T.F."/>
            <person name="Margarido G.R.A."/>
            <person name="Almeida C.A."/>
            <person name="Ferrarezi J.A."/>
            <person name="Labate C.A."/>
        </authorList>
    </citation>
    <scope>NUCLEOTIDE SEQUENCE</scope>
    <source>
        <strain evidence="1">MF-1</strain>
    </source>
</reference>